<dbReference type="GeneID" id="107016775"/>
<sequence length="232" mass="26367">MSINAPKLRSFVFRGDIQLIHLENVPVLSNVLYAPRELVLEDEDDFVNIFLSIPALEYFSWDLFEVDNGSVKVIPTRLPAVLNCLKWLFMSWITLECILSDGDYFECVPQEVVDEIPASVSDMQLIKVLLAKSPALVKMNYFEHARREAVDDIPKSFSGMTFNHLRTIKIYDVTGVAAEMPLIKVLLAKSPTLVRMITKPCETEDKKSFEVLVEVTKFQRTSSNAKVVYSVD</sequence>
<protein>
    <submittedName>
        <fullName evidence="2">Uncharacterized protein LOC107016775</fullName>
    </submittedName>
</protein>
<evidence type="ECO:0000313" key="2">
    <source>
        <dbReference type="RefSeq" id="XP_015072621.1"/>
    </source>
</evidence>
<reference evidence="2" key="2">
    <citation type="submission" date="2025-08" db="UniProtKB">
        <authorList>
            <consortium name="RefSeq"/>
        </authorList>
    </citation>
    <scope>IDENTIFICATION</scope>
</reference>
<gene>
    <name evidence="2" type="primary">LOC107016775</name>
</gene>
<reference evidence="1" key="1">
    <citation type="journal article" date="2014" name="Nat. Genet.">
        <title>The genome of the stress-tolerant wild tomato species Solanum pennellii.</title>
        <authorList>
            <person name="Bolger A."/>
            <person name="Scossa F."/>
            <person name="Bolger M.E."/>
            <person name="Lanz C."/>
            <person name="Maumus F."/>
            <person name="Tohge T."/>
            <person name="Quesneville H."/>
            <person name="Alseekh S."/>
            <person name="Sorensen I."/>
            <person name="Lichtenstein G."/>
            <person name="Fich E.A."/>
            <person name="Conte M."/>
            <person name="Keller H."/>
            <person name="Schneeberger K."/>
            <person name="Schwacke R."/>
            <person name="Ofner I."/>
            <person name="Vrebalov J."/>
            <person name="Xu Y."/>
            <person name="Osorio S."/>
            <person name="Aflitos S.A."/>
            <person name="Schijlen E."/>
            <person name="Jimenez-Gomez J.M."/>
            <person name="Ryngajllo M."/>
            <person name="Kimura S."/>
            <person name="Kumar R."/>
            <person name="Koenig D."/>
            <person name="Headland L.R."/>
            <person name="Maloof J.N."/>
            <person name="Sinha N."/>
            <person name="van Ham R.C."/>
            <person name="Lankhorst R.K."/>
            <person name="Mao L."/>
            <person name="Vogel A."/>
            <person name="Arsova B."/>
            <person name="Panstruga R."/>
            <person name="Fei Z."/>
            <person name="Rose J.K."/>
            <person name="Zamir D."/>
            <person name="Carrari F."/>
            <person name="Giovannoni J.J."/>
            <person name="Weigel D."/>
            <person name="Usadel B."/>
            <person name="Fernie A.R."/>
        </authorList>
    </citation>
    <scope>NUCLEOTIDE SEQUENCE [LARGE SCALE GENOMIC DNA]</scope>
    <source>
        <strain evidence="1">cv. LA0716</strain>
    </source>
</reference>
<organism evidence="1 2">
    <name type="scientific">Solanum pennellii</name>
    <name type="common">Tomato</name>
    <name type="synonym">Lycopersicon pennellii</name>
    <dbReference type="NCBI Taxonomy" id="28526"/>
    <lineage>
        <taxon>Eukaryota</taxon>
        <taxon>Viridiplantae</taxon>
        <taxon>Streptophyta</taxon>
        <taxon>Embryophyta</taxon>
        <taxon>Tracheophyta</taxon>
        <taxon>Spermatophyta</taxon>
        <taxon>Magnoliopsida</taxon>
        <taxon>eudicotyledons</taxon>
        <taxon>Gunneridae</taxon>
        <taxon>Pentapetalae</taxon>
        <taxon>asterids</taxon>
        <taxon>lamiids</taxon>
        <taxon>Solanales</taxon>
        <taxon>Solanaceae</taxon>
        <taxon>Solanoideae</taxon>
        <taxon>Solaneae</taxon>
        <taxon>Solanum</taxon>
        <taxon>Solanum subgen. Lycopersicon</taxon>
    </lineage>
</organism>
<proteinExistence type="predicted"/>
<evidence type="ECO:0000313" key="1">
    <source>
        <dbReference type="Proteomes" id="UP000694930"/>
    </source>
</evidence>
<dbReference type="RefSeq" id="XP_015072621.1">
    <property type="nucleotide sequence ID" value="XM_015217135.1"/>
</dbReference>
<accession>A0ABM1GL14</accession>
<name>A0ABM1GL14_SOLPN</name>
<keyword evidence="1" id="KW-1185">Reference proteome</keyword>
<dbReference type="Proteomes" id="UP000694930">
    <property type="component" value="Chromosome 4"/>
</dbReference>